<dbReference type="GO" id="GO:0003677">
    <property type="term" value="F:DNA binding"/>
    <property type="evidence" value="ECO:0007669"/>
    <property type="project" value="InterPro"/>
</dbReference>
<dbReference type="SUPFAM" id="SSF52540">
    <property type="entry name" value="P-loop containing nucleoside triphosphate hydrolases"/>
    <property type="match status" value="1"/>
</dbReference>
<evidence type="ECO:0000256" key="11">
    <source>
        <dbReference type="ARBA" id="ARBA00023235"/>
    </source>
</evidence>
<feature type="domain" description="Helicase ATP-binding" evidence="14">
    <location>
        <begin position="13"/>
        <end position="301"/>
    </location>
</feature>
<reference evidence="15" key="1">
    <citation type="submission" date="2016-10" db="EMBL/GenBank/DDBJ databases">
        <authorList>
            <person name="Benchimol M."/>
            <person name="Almeida L.G."/>
            <person name="Vasconcelos A.T."/>
            <person name="Perreira-Neves A."/>
            <person name="Rosa I.A."/>
            <person name="Tasca T."/>
            <person name="Bogo M.R."/>
            <person name="de Souza W."/>
        </authorList>
    </citation>
    <scope>NUCLEOTIDE SEQUENCE [LARGE SCALE GENOMIC DNA]</scope>
    <source>
        <strain evidence="15">K</strain>
    </source>
</reference>
<keyword evidence="7" id="KW-0347">Helicase</keyword>
<dbReference type="InterPro" id="IPR006555">
    <property type="entry name" value="ATP-dep_Helicase_C"/>
</dbReference>
<evidence type="ECO:0000256" key="12">
    <source>
        <dbReference type="ARBA" id="ARBA00023242"/>
    </source>
</evidence>
<dbReference type="CDD" id="cd18788">
    <property type="entry name" value="SF2_C_XPD"/>
    <property type="match status" value="1"/>
</dbReference>
<feature type="compositionally biased region" description="Basic and acidic residues" evidence="13">
    <location>
        <begin position="763"/>
        <end position="780"/>
    </location>
</feature>
<evidence type="ECO:0000256" key="10">
    <source>
        <dbReference type="ARBA" id="ARBA00023014"/>
    </source>
</evidence>
<organism evidence="15 16">
    <name type="scientific">Tritrichomonas foetus</name>
    <dbReference type="NCBI Taxonomy" id="1144522"/>
    <lineage>
        <taxon>Eukaryota</taxon>
        <taxon>Metamonada</taxon>
        <taxon>Parabasalia</taxon>
        <taxon>Tritrichomonadida</taxon>
        <taxon>Tritrichomonadidae</taxon>
        <taxon>Tritrichomonas</taxon>
    </lineage>
</organism>
<evidence type="ECO:0000256" key="2">
    <source>
        <dbReference type="ARBA" id="ARBA00004123"/>
    </source>
</evidence>
<evidence type="ECO:0000259" key="14">
    <source>
        <dbReference type="PROSITE" id="PS51193"/>
    </source>
</evidence>
<keyword evidence="12" id="KW-0539">Nucleus</keyword>
<dbReference type="GeneID" id="94837701"/>
<keyword evidence="6" id="KW-0378">Hydrolase</keyword>
<dbReference type="Proteomes" id="UP000179807">
    <property type="component" value="Unassembled WGS sequence"/>
</dbReference>
<dbReference type="PROSITE" id="PS51193">
    <property type="entry name" value="HELICASE_ATP_BIND_2"/>
    <property type="match status" value="1"/>
</dbReference>
<feature type="compositionally biased region" description="Polar residues" evidence="13">
    <location>
        <begin position="831"/>
        <end position="853"/>
    </location>
</feature>
<evidence type="ECO:0000256" key="13">
    <source>
        <dbReference type="SAM" id="MobiDB-lite"/>
    </source>
</evidence>
<feature type="region of interest" description="Disordered" evidence="13">
    <location>
        <begin position="831"/>
        <end position="872"/>
    </location>
</feature>
<dbReference type="AlphaFoldDB" id="A0A1J4KF53"/>
<comment type="similarity">
    <text evidence="3">Belongs to the DEAD box helicase family. DEAH subfamily. DDX11/CHL1 sub-subfamily.</text>
</comment>
<feature type="compositionally biased region" description="Polar residues" evidence="13">
    <location>
        <begin position="944"/>
        <end position="955"/>
    </location>
</feature>
<comment type="caution">
    <text evidence="15">The sequence shown here is derived from an EMBL/GenBank/DDBJ whole genome shotgun (WGS) entry which is preliminary data.</text>
</comment>
<evidence type="ECO:0000256" key="6">
    <source>
        <dbReference type="ARBA" id="ARBA00022801"/>
    </source>
</evidence>
<dbReference type="GO" id="GO:0006139">
    <property type="term" value="P:nucleobase-containing compound metabolic process"/>
    <property type="evidence" value="ECO:0007669"/>
    <property type="project" value="InterPro"/>
</dbReference>
<dbReference type="InterPro" id="IPR027417">
    <property type="entry name" value="P-loop_NTPase"/>
</dbReference>
<name>A0A1J4KF53_9EUKA</name>
<feature type="compositionally biased region" description="Low complexity" evidence="13">
    <location>
        <begin position="913"/>
        <end position="922"/>
    </location>
</feature>
<evidence type="ECO:0000256" key="4">
    <source>
        <dbReference type="ARBA" id="ARBA00022723"/>
    </source>
</evidence>
<dbReference type="EMBL" id="MLAK01000669">
    <property type="protein sequence ID" value="OHT08396.1"/>
    <property type="molecule type" value="Genomic_DNA"/>
</dbReference>
<keyword evidence="5" id="KW-0547">Nucleotide-binding</keyword>
<evidence type="ECO:0000256" key="5">
    <source>
        <dbReference type="ARBA" id="ARBA00022741"/>
    </source>
</evidence>
<dbReference type="RefSeq" id="XP_068361532.1">
    <property type="nucleotide sequence ID" value="XM_068502997.1"/>
</dbReference>
<dbReference type="Pfam" id="PF13307">
    <property type="entry name" value="Helicase_C_2"/>
    <property type="match status" value="1"/>
</dbReference>
<dbReference type="GO" id="GO:0051536">
    <property type="term" value="F:iron-sulfur cluster binding"/>
    <property type="evidence" value="ECO:0007669"/>
    <property type="project" value="UniProtKB-KW"/>
</dbReference>
<dbReference type="SMART" id="SM00488">
    <property type="entry name" value="DEXDc2"/>
    <property type="match status" value="1"/>
</dbReference>
<evidence type="ECO:0000256" key="9">
    <source>
        <dbReference type="ARBA" id="ARBA00023004"/>
    </source>
</evidence>
<proteinExistence type="inferred from homology"/>
<keyword evidence="8" id="KW-0067">ATP-binding</keyword>
<comment type="cofactor">
    <cofactor evidence="1">
        <name>[4Fe-4S] cluster</name>
        <dbReference type="ChEBI" id="CHEBI:49883"/>
    </cofactor>
</comment>
<keyword evidence="11" id="KW-0413">Isomerase</keyword>
<protein>
    <recommendedName>
        <fullName evidence="14">Helicase ATP-binding domain-containing protein</fullName>
    </recommendedName>
</protein>
<evidence type="ECO:0000313" key="15">
    <source>
        <dbReference type="EMBL" id="OHT08396.1"/>
    </source>
</evidence>
<dbReference type="GO" id="GO:0046872">
    <property type="term" value="F:metal ion binding"/>
    <property type="evidence" value="ECO:0007669"/>
    <property type="project" value="UniProtKB-KW"/>
</dbReference>
<dbReference type="VEuPathDB" id="TrichDB:TRFO_23166"/>
<accession>A0A1J4KF53</accession>
<keyword evidence="4" id="KW-0479">Metal-binding</keyword>
<comment type="subcellular location">
    <subcellularLocation>
        <location evidence="2">Nucleus</location>
    </subcellularLocation>
</comment>
<dbReference type="Pfam" id="PF06733">
    <property type="entry name" value="DEAD_2"/>
    <property type="match status" value="1"/>
</dbReference>
<keyword evidence="10" id="KW-0411">Iron-sulfur</keyword>
<dbReference type="Gene3D" id="3.40.50.300">
    <property type="entry name" value="P-loop containing nucleotide triphosphate hydrolases"/>
    <property type="match status" value="2"/>
</dbReference>
<keyword evidence="16" id="KW-1185">Reference proteome</keyword>
<dbReference type="PANTHER" id="PTHR11472:SF41">
    <property type="entry name" value="ATP-DEPENDENT DNA HELICASE DDX11-RELATED"/>
    <property type="match status" value="1"/>
</dbReference>
<dbReference type="GO" id="GO:0005524">
    <property type="term" value="F:ATP binding"/>
    <property type="evidence" value="ECO:0007669"/>
    <property type="project" value="UniProtKB-KW"/>
</dbReference>
<feature type="region of interest" description="Disordered" evidence="13">
    <location>
        <begin position="756"/>
        <end position="780"/>
    </location>
</feature>
<dbReference type="InterPro" id="IPR014013">
    <property type="entry name" value="Helic_SF1/SF2_ATP-bd_DinG/Rad3"/>
</dbReference>
<sequence>MIAVLTVMNTNIGGVDVDFPYHAYILQIDYMKCVIDSCNQGKYALLESPTGTGKTLSLLCSLLSWKRKYDEIDKKTQIIYSSRTHSQLSNVITELKKTIFRPSVSQIAARSHLCLIPSIKASDSSSQSRKCRDLRKEKKCEFVDDNCIERACNELLEPLLDIEDFVSCCKSANACPYFVSQKLAEKSDLILTPYTYIVDPAVRNNLSPALFRDNVLVIDEAHNFPDQCCDDFSISLGIEAINKVSQTMQKMEGPEISDFIRGSVTLDLASLHSASQKLNYLYEKMKELISNQNGPNIKQSSNFTGNSYILEKSSFWFNLLENCGINIQNINGLVFLLYSLNESQVSLGLTDVVYFDQILKFLKLLYPPDLTERDKLKNINYIDDHYAICLTMTGIINIYCFSPAVAFKQIVDLIPKTIILTSGTISPFDTFMESFKFKFPIILENPHIASPDNLFVAISTHGKAGKLFQFTYSNKNDIKMKEDFSVCLSEAMKITPCGFLTFFPSFFFLEEINPIIRKKNESSKHLICEPRDQRFVKNALNSFKQYALKPSSNANTKGGAALFAVCRGKMSEGLDFSNDFARCVCIVGIPFPSISDLKIDIHKQWLEKKQKGNGSKWYIEMAMRAVNQAIGRAIRHKDDYAAVIMFDQRFVGFAHMISKWIKPSIRVFQDWNSIESRLKQFFQSHRKTSFLEDDSEDFPSQLLHSSQYVVSNIPDDIKNPINNIISSDSLDSNDYSIHANSFHSSELHDSIQFSNSVSNDNSVEQHDSIKSHSSIDSHKSIEQDSLEFHDIKEYNELYSVQSKSPHHHSLSESQNSSFGFLPSFNASNTPCNSNTGSSTSSLRNPTISSHNDINPSNESSSNPIPFSQKLEDKTYSESSSEYYFDASLQSTFALTDSTDSYDLHSPTAQTITSYSSLSPSSLQCGQPHKRASQRKHIHFAQDAPPTSQYLLNSDTSPKRDSSHSHIINNNNKNIIHEDNIEIPLPAFSEENQTENSREKIRESPVREKRVTIVESNSQLFRCDPYCIFTKSQRELIAPTVSKPKMAAIHLKNKMEKNERDVLLKILKEFKKTRDIDILKKGIKELQSENCKNIIIRTMSDQLKKKLGY</sequence>
<dbReference type="InterPro" id="IPR045028">
    <property type="entry name" value="DinG/Rad3-like"/>
</dbReference>
<feature type="region of interest" description="Disordered" evidence="13">
    <location>
        <begin position="912"/>
        <end position="966"/>
    </location>
</feature>
<feature type="compositionally biased region" description="Low complexity" evidence="13">
    <location>
        <begin position="854"/>
        <end position="867"/>
    </location>
</feature>
<dbReference type="InterPro" id="IPR006554">
    <property type="entry name" value="Helicase-like_DEXD_c2"/>
</dbReference>
<dbReference type="PANTHER" id="PTHR11472">
    <property type="entry name" value="DNA REPAIR DEAD HELICASE RAD3/XP-D SUBFAMILY MEMBER"/>
    <property type="match status" value="1"/>
</dbReference>
<dbReference type="InterPro" id="IPR013020">
    <property type="entry name" value="Rad3/Chl1-like"/>
</dbReference>
<evidence type="ECO:0000256" key="8">
    <source>
        <dbReference type="ARBA" id="ARBA00022840"/>
    </source>
</evidence>
<dbReference type="InterPro" id="IPR010614">
    <property type="entry name" value="RAD3-like_helicase_DEAD"/>
</dbReference>
<dbReference type="GO" id="GO:0003678">
    <property type="term" value="F:DNA helicase activity"/>
    <property type="evidence" value="ECO:0007669"/>
    <property type="project" value="InterPro"/>
</dbReference>
<evidence type="ECO:0000313" key="16">
    <source>
        <dbReference type="Proteomes" id="UP000179807"/>
    </source>
</evidence>
<dbReference type="GO" id="GO:0005634">
    <property type="term" value="C:nucleus"/>
    <property type="evidence" value="ECO:0007669"/>
    <property type="project" value="UniProtKB-SubCell"/>
</dbReference>
<dbReference type="GO" id="GO:0034085">
    <property type="term" value="P:establishment of sister chromatid cohesion"/>
    <property type="evidence" value="ECO:0007669"/>
    <property type="project" value="TreeGrafter"/>
</dbReference>
<gene>
    <name evidence="15" type="ORF">TRFO_23166</name>
</gene>
<dbReference type="NCBIfam" id="TIGR00604">
    <property type="entry name" value="rad3"/>
    <property type="match status" value="1"/>
</dbReference>
<dbReference type="SMART" id="SM00491">
    <property type="entry name" value="HELICc2"/>
    <property type="match status" value="1"/>
</dbReference>
<evidence type="ECO:0000256" key="3">
    <source>
        <dbReference type="ARBA" id="ARBA00008435"/>
    </source>
</evidence>
<evidence type="ECO:0000256" key="1">
    <source>
        <dbReference type="ARBA" id="ARBA00001966"/>
    </source>
</evidence>
<dbReference type="GO" id="GO:0016818">
    <property type="term" value="F:hydrolase activity, acting on acid anhydrides, in phosphorus-containing anhydrides"/>
    <property type="evidence" value="ECO:0007669"/>
    <property type="project" value="InterPro"/>
</dbReference>
<keyword evidence="9" id="KW-0408">Iron</keyword>
<feature type="compositionally biased region" description="Basic residues" evidence="13">
    <location>
        <begin position="927"/>
        <end position="938"/>
    </location>
</feature>
<dbReference type="OrthoDB" id="19182at2759"/>
<evidence type="ECO:0000256" key="7">
    <source>
        <dbReference type="ARBA" id="ARBA00022806"/>
    </source>
</evidence>